<name>G0LIU5_HALWC</name>
<reference evidence="2 3" key="1">
    <citation type="journal article" date="2011" name="PLoS ONE">
        <title>Haloquadratum walsbyi: limited diversity in a global pond.</title>
        <authorList>
            <person name="Dyall-Smith M."/>
            <person name="Pfeiffer F."/>
            <person name="Klee K."/>
            <person name="Palm P."/>
            <person name="Gross K."/>
            <person name="Schuster S.C."/>
            <person name="Rampp M."/>
            <person name="Oesterhelt D."/>
        </authorList>
    </citation>
    <scope>NUCLEOTIDE SEQUENCE [LARGE SCALE GENOMIC DNA]</scope>
    <source>
        <strain evidence="3">DSM 16854 / JCM 12705 / C23</strain>
    </source>
</reference>
<dbReference type="RefSeq" id="WP_014555990.1">
    <property type="nucleotide sequence ID" value="NC_017459.1"/>
</dbReference>
<feature type="transmembrane region" description="Helical" evidence="1">
    <location>
        <begin position="107"/>
        <end position="129"/>
    </location>
</feature>
<sequence length="518" mass="53398">MTDDGSGTTRVASVITATAVLIAVILFIYQVGVGNSVVLSILSGGTLGIATITQQQNPDSTVLMGVTTVLLPVSAACGVASLGVAAVESDTLPVLFFGGTEQPVERLLGRLIMYIGVTLGIGTGIYGAIITPRDGPTDGVLLNLWKQTAVIELSVGAVTTVLLLLRFNLLSETSLLMLPLGAVGELLIDPSSLSVGLFITGFETTIAAFLIGEVTQTVPIVEVASRARRDRLQTILTRSQTILSQFAVFSIGLSLLSIVAAQTGWLTSLIRRIPPLALLIELSVSPGFRVFLIAIICICSSIIILIYIIQQLSGNIMSIAQSIAPVSIGVGVVITVALILSAEIQSVLSALPSAIQPQIAEYIQLISPVGIVLIYVEIALFALGAVLFGSTILGLIGYLPSHATGGAIAGTGLIGSSLLIGIFDQAPLIVFSGVALAIIAWDSSSHGVTAQSELGTRGGTRVTILHSLNTIAVALLGVGIAWGLQSTVVGLSVSQESALTGVLLVVPAVLIFLTILRG</sequence>
<feature type="transmembrane region" description="Helical" evidence="1">
    <location>
        <begin position="290"/>
        <end position="310"/>
    </location>
</feature>
<feature type="transmembrane region" description="Helical" evidence="1">
    <location>
        <begin position="497"/>
        <end position="516"/>
    </location>
</feature>
<feature type="transmembrane region" description="Helical" evidence="1">
    <location>
        <begin position="36"/>
        <end position="56"/>
    </location>
</feature>
<evidence type="ECO:0000313" key="3">
    <source>
        <dbReference type="Proteomes" id="UP000007954"/>
    </source>
</evidence>
<feature type="transmembrane region" description="Helical" evidence="1">
    <location>
        <begin position="149"/>
        <end position="169"/>
    </location>
</feature>
<feature type="transmembrane region" description="Helical" evidence="1">
    <location>
        <begin position="362"/>
        <end position="388"/>
    </location>
</feature>
<keyword evidence="1" id="KW-0812">Transmembrane</keyword>
<gene>
    <name evidence="2" type="ordered locus">Hqrw_2501</name>
</gene>
<organism evidence="2 3">
    <name type="scientific">Haloquadratum walsbyi (strain DSM 16854 / JCM 12705 / C23)</name>
    <dbReference type="NCBI Taxonomy" id="768065"/>
    <lineage>
        <taxon>Archaea</taxon>
        <taxon>Methanobacteriati</taxon>
        <taxon>Methanobacteriota</taxon>
        <taxon>Stenosarchaea group</taxon>
        <taxon>Halobacteria</taxon>
        <taxon>Halobacteriales</taxon>
        <taxon>Haloferacaceae</taxon>
        <taxon>Haloquadratum</taxon>
    </lineage>
</organism>
<dbReference type="GeneID" id="12447212"/>
<protein>
    <submittedName>
        <fullName evidence="2">Uncharacterized protein</fullName>
    </submittedName>
</protein>
<accession>G0LIU5</accession>
<dbReference type="AlphaFoldDB" id="G0LIU5"/>
<feature type="transmembrane region" description="Helical" evidence="1">
    <location>
        <begin position="322"/>
        <end position="342"/>
    </location>
</feature>
<evidence type="ECO:0000256" key="1">
    <source>
        <dbReference type="SAM" id="Phobius"/>
    </source>
</evidence>
<keyword evidence="1" id="KW-0472">Membrane</keyword>
<dbReference type="KEGG" id="hwc:Hqrw_2501"/>
<feature type="transmembrane region" description="Helical" evidence="1">
    <location>
        <begin position="12"/>
        <end position="29"/>
    </location>
</feature>
<dbReference type="EMBL" id="FR746099">
    <property type="protein sequence ID" value="CCC40347.1"/>
    <property type="molecule type" value="Genomic_DNA"/>
</dbReference>
<keyword evidence="1" id="KW-1133">Transmembrane helix</keyword>
<feature type="transmembrane region" description="Helical" evidence="1">
    <location>
        <begin position="462"/>
        <end position="485"/>
    </location>
</feature>
<feature type="transmembrane region" description="Helical" evidence="1">
    <location>
        <begin position="420"/>
        <end position="441"/>
    </location>
</feature>
<dbReference type="HOGENOM" id="CLU_527484_0_0_2"/>
<proteinExistence type="predicted"/>
<feature type="transmembrane region" description="Helical" evidence="1">
    <location>
        <begin position="246"/>
        <end position="270"/>
    </location>
</feature>
<feature type="transmembrane region" description="Helical" evidence="1">
    <location>
        <begin position="395"/>
        <end position="414"/>
    </location>
</feature>
<dbReference type="Proteomes" id="UP000007954">
    <property type="component" value="Chromosome"/>
</dbReference>
<evidence type="ECO:0000313" key="2">
    <source>
        <dbReference type="EMBL" id="CCC40347.1"/>
    </source>
</evidence>
<feature type="transmembrane region" description="Helical" evidence="1">
    <location>
        <begin position="62"/>
        <end position="87"/>
    </location>
</feature>